<dbReference type="Pfam" id="PF13561">
    <property type="entry name" value="adh_short_C2"/>
    <property type="match status" value="1"/>
</dbReference>
<comment type="caution">
    <text evidence="4">The sequence shown here is derived from an EMBL/GenBank/DDBJ whole genome shotgun (WGS) entry which is preliminary data.</text>
</comment>
<dbReference type="FunFam" id="3.40.50.720:FF:000084">
    <property type="entry name" value="Short-chain dehydrogenase reductase"/>
    <property type="match status" value="1"/>
</dbReference>
<keyword evidence="2" id="KW-0560">Oxidoreductase</keyword>
<proteinExistence type="inferred from homology"/>
<organism evidence="4 5">
    <name type="scientific">Actinoallomurus bryophytorum</name>
    <dbReference type="NCBI Taxonomy" id="1490222"/>
    <lineage>
        <taxon>Bacteria</taxon>
        <taxon>Bacillati</taxon>
        <taxon>Actinomycetota</taxon>
        <taxon>Actinomycetes</taxon>
        <taxon>Streptosporangiales</taxon>
        <taxon>Thermomonosporaceae</taxon>
        <taxon>Actinoallomurus</taxon>
    </lineage>
</organism>
<dbReference type="InterPro" id="IPR057326">
    <property type="entry name" value="KR_dom"/>
</dbReference>
<dbReference type="PANTHER" id="PTHR42760">
    <property type="entry name" value="SHORT-CHAIN DEHYDROGENASES/REDUCTASES FAMILY MEMBER"/>
    <property type="match status" value="1"/>
</dbReference>
<dbReference type="InterPro" id="IPR002347">
    <property type="entry name" value="SDR_fam"/>
</dbReference>
<dbReference type="PANTHER" id="PTHR42760:SF115">
    <property type="entry name" value="3-OXOACYL-[ACYL-CARRIER-PROTEIN] REDUCTASE FABG"/>
    <property type="match status" value="1"/>
</dbReference>
<dbReference type="AlphaFoldDB" id="A0A543BTI9"/>
<gene>
    <name evidence="4" type="ORF">FB559_8659</name>
</gene>
<evidence type="ECO:0000259" key="3">
    <source>
        <dbReference type="SMART" id="SM00822"/>
    </source>
</evidence>
<feature type="domain" description="Ketoreductase" evidence="3">
    <location>
        <begin position="14"/>
        <end position="183"/>
    </location>
</feature>
<dbReference type="InterPro" id="IPR020904">
    <property type="entry name" value="Sc_DH/Rdtase_CS"/>
</dbReference>
<evidence type="ECO:0000313" key="5">
    <source>
        <dbReference type="Proteomes" id="UP000316096"/>
    </source>
</evidence>
<dbReference type="InterPro" id="IPR036291">
    <property type="entry name" value="NAD(P)-bd_dom_sf"/>
</dbReference>
<evidence type="ECO:0000313" key="4">
    <source>
        <dbReference type="EMBL" id="TQL88046.1"/>
    </source>
</evidence>
<reference evidence="4 5" key="1">
    <citation type="submission" date="2019-06" db="EMBL/GenBank/DDBJ databases">
        <title>Sequencing the genomes of 1000 actinobacteria strains.</title>
        <authorList>
            <person name="Klenk H.-P."/>
        </authorList>
    </citation>
    <scope>NUCLEOTIDE SEQUENCE [LARGE SCALE GENOMIC DNA]</scope>
    <source>
        <strain evidence="4 5">DSM 102200</strain>
    </source>
</reference>
<dbReference type="PRINTS" id="PR00080">
    <property type="entry name" value="SDRFAMILY"/>
</dbReference>
<keyword evidence="5" id="KW-1185">Reference proteome</keyword>
<dbReference type="PROSITE" id="PS00061">
    <property type="entry name" value="ADH_SHORT"/>
    <property type="match status" value="1"/>
</dbReference>
<sequence length="255" mass="26198">MTGFLEKTFGLTGRVAMVTGGSSGIGRGIAGALAGAGASVVLIARREAALRETVADLESGGGRAAYVVADLGERTQVARAGDEAERAFGEPDILVNCAGINLRPPMDELDEPAWDHTMAVNLDAPFLLGQRFGPGMAGRGHGRIINVASQQSFRAFGNSGAYGASKGGLVALTRSQAEAWSARGVCCNTLVPGFVITPLVTHIPPERHAAMAARTLIGRNGEPNDFAGAAVFLASTASAYVTGQSIFVDGGFSVH</sequence>
<dbReference type="PRINTS" id="PR00081">
    <property type="entry name" value="GDHRDH"/>
</dbReference>
<name>A0A543BTI9_9ACTN</name>
<dbReference type="RefSeq" id="WP_246122928.1">
    <property type="nucleotide sequence ID" value="NZ_VFOZ01000003.1"/>
</dbReference>
<dbReference type="Proteomes" id="UP000316096">
    <property type="component" value="Unassembled WGS sequence"/>
</dbReference>
<dbReference type="SUPFAM" id="SSF51735">
    <property type="entry name" value="NAD(P)-binding Rossmann-fold domains"/>
    <property type="match status" value="1"/>
</dbReference>
<dbReference type="GO" id="GO:0016616">
    <property type="term" value="F:oxidoreductase activity, acting on the CH-OH group of donors, NAD or NADP as acceptor"/>
    <property type="evidence" value="ECO:0007669"/>
    <property type="project" value="TreeGrafter"/>
</dbReference>
<accession>A0A543BTI9</accession>
<protein>
    <submittedName>
        <fullName evidence="4">Gluconate 5-dehydrogenase</fullName>
    </submittedName>
</protein>
<dbReference type="SMART" id="SM00822">
    <property type="entry name" value="PKS_KR"/>
    <property type="match status" value="1"/>
</dbReference>
<evidence type="ECO:0000256" key="1">
    <source>
        <dbReference type="ARBA" id="ARBA00006484"/>
    </source>
</evidence>
<evidence type="ECO:0000256" key="2">
    <source>
        <dbReference type="ARBA" id="ARBA00023002"/>
    </source>
</evidence>
<dbReference type="Gene3D" id="3.40.50.720">
    <property type="entry name" value="NAD(P)-binding Rossmann-like Domain"/>
    <property type="match status" value="1"/>
</dbReference>
<dbReference type="EMBL" id="VFOZ01000003">
    <property type="protein sequence ID" value="TQL88046.1"/>
    <property type="molecule type" value="Genomic_DNA"/>
</dbReference>
<comment type="similarity">
    <text evidence="1">Belongs to the short-chain dehydrogenases/reductases (SDR) family.</text>
</comment>